<dbReference type="EMBL" id="GBXM01028637">
    <property type="protein sequence ID" value="JAH79940.1"/>
    <property type="molecule type" value="Transcribed_RNA"/>
</dbReference>
<dbReference type="EMBL" id="GBXM01098974">
    <property type="protein sequence ID" value="JAH09603.1"/>
    <property type="molecule type" value="Transcribed_RNA"/>
</dbReference>
<dbReference type="AlphaFoldDB" id="A0A0E9Q0E1"/>
<name>A0A0E9Q0E1_ANGAN</name>
<reference evidence="1" key="1">
    <citation type="submission" date="2014-11" db="EMBL/GenBank/DDBJ databases">
        <authorList>
            <person name="Amaro Gonzalez C."/>
        </authorList>
    </citation>
    <scope>NUCLEOTIDE SEQUENCE</scope>
</reference>
<evidence type="ECO:0000313" key="1">
    <source>
        <dbReference type="EMBL" id="JAH09603.1"/>
    </source>
</evidence>
<proteinExistence type="predicted"/>
<sequence>MSSLCVNIGGVVRCPVETVDVYW</sequence>
<reference evidence="1" key="2">
    <citation type="journal article" date="2015" name="Fish Shellfish Immunol.">
        <title>Early steps in the European eel (Anguilla anguilla)-Vibrio vulnificus interaction in the gills: Role of the RtxA13 toxin.</title>
        <authorList>
            <person name="Callol A."/>
            <person name="Pajuelo D."/>
            <person name="Ebbesson L."/>
            <person name="Teles M."/>
            <person name="MacKenzie S."/>
            <person name="Amaro C."/>
        </authorList>
    </citation>
    <scope>NUCLEOTIDE SEQUENCE</scope>
</reference>
<dbReference type="EMBL" id="GBXM01053845">
    <property type="protein sequence ID" value="JAH54732.1"/>
    <property type="molecule type" value="Transcribed_RNA"/>
</dbReference>
<protein>
    <submittedName>
        <fullName evidence="1">Uncharacterized protein</fullName>
    </submittedName>
</protein>
<organism evidence="1">
    <name type="scientific">Anguilla anguilla</name>
    <name type="common">European freshwater eel</name>
    <name type="synonym">Muraena anguilla</name>
    <dbReference type="NCBI Taxonomy" id="7936"/>
    <lineage>
        <taxon>Eukaryota</taxon>
        <taxon>Metazoa</taxon>
        <taxon>Chordata</taxon>
        <taxon>Craniata</taxon>
        <taxon>Vertebrata</taxon>
        <taxon>Euteleostomi</taxon>
        <taxon>Actinopterygii</taxon>
        <taxon>Neopterygii</taxon>
        <taxon>Teleostei</taxon>
        <taxon>Anguilliformes</taxon>
        <taxon>Anguillidae</taxon>
        <taxon>Anguilla</taxon>
    </lineage>
</organism>
<accession>A0A0E9Q0E1</accession>